<dbReference type="EnsemblPlants" id="PNT63684">
    <property type="protein sequence ID" value="PNT63684"/>
    <property type="gene ID" value="BRADI_4g20020v3"/>
</dbReference>
<keyword evidence="1" id="KW-0489">Methyltransferase</keyword>
<dbReference type="SUPFAM" id="SSF53335">
    <property type="entry name" value="S-adenosyl-L-methionine-dependent methyltransferases"/>
    <property type="match status" value="1"/>
</dbReference>
<reference evidence="8" key="3">
    <citation type="submission" date="2018-08" db="UniProtKB">
        <authorList>
            <consortium name="EnsemblPlants"/>
        </authorList>
    </citation>
    <scope>IDENTIFICATION</scope>
    <source>
        <strain evidence="8">cv. Bd21</strain>
    </source>
</reference>
<dbReference type="eggNOG" id="KOG3178">
    <property type="taxonomic scope" value="Eukaryota"/>
</dbReference>
<evidence type="ECO:0000313" key="9">
    <source>
        <dbReference type="Proteomes" id="UP000008810"/>
    </source>
</evidence>
<evidence type="ECO:0000256" key="2">
    <source>
        <dbReference type="ARBA" id="ARBA00022679"/>
    </source>
</evidence>
<reference evidence="7 8" key="1">
    <citation type="journal article" date="2010" name="Nature">
        <title>Genome sequencing and analysis of the model grass Brachypodium distachyon.</title>
        <authorList>
            <consortium name="International Brachypodium Initiative"/>
        </authorList>
    </citation>
    <scope>NUCLEOTIDE SEQUENCE [LARGE SCALE GENOMIC DNA]</scope>
    <source>
        <strain evidence="7 8">Bd21</strain>
    </source>
</reference>
<dbReference type="GO" id="GO:0008171">
    <property type="term" value="F:O-methyltransferase activity"/>
    <property type="evidence" value="ECO:0000318"/>
    <property type="project" value="GO_Central"/>
</dbReference>
<feature type="domain" description="O-methyltransferase C-terminal" evidence="5">
    <location>
        <begin position="168"/>
        <end position="367"/>
    </location>
</feature>
<dbReference type="InterPro" id="IPR036390">
    <property type="entry name" value="WH_DNA-bd_sf"/>
</dbReference>
<dbReference type="Pfam" id="PF08100">
    <property type="entry name" value="Dimerisation"/>
    <property type="match status" value="1"/>
</dbReference>
<dbReference type="Gene3D" id="1.10.10.10">
    <property type="entry name" value="Winged helix-like DNA-binding domain superfamily/Winged helix DNA-binding domain"/>
    <property type="match status" value="1"/>
</dbReference>
<feature type="active site" description="Proton acceptor" evidence="4">
    <location>
        <position position="287"/>
    </location>
</feature>
<dbReference type="SUPFAM" id="SSF46785">
    <property type="entry name" value="Winged helix' DNA-binding domain"/>
    <property type="match status" value="1"/>
</dbReference>
<evidence type="ECO:0000256" key="1">
    <source>
        <dbReference type="ARBA" id="ARBA00022603"/>
    </source>
</evidence>
<dbReference type="FunFam" id="1.10.10.10:FF:000213">
    <property type="entry name" value="Coniferyl alcohol 9-O-methyltransferase"/>
    <property type="match status" value="1"/>
</dbReference>
<evidence type="ECO:0008006" key="10">
    <source>
        <dbReference type="Google" id="ProtNLM"/>
    </source>
</evidence>
<dbReference type="OrthoDB" id="2410195at2759"/>
<gene>
    <name evidence="7" type="ORF">BRADI_4g20020v3</name>
</gene>
<dbReference type="PIRSF" id="PIRSF005739">
    <property type="entry name" value="O-mtase"/>
    <property type="match status" value="1"/>
</dbReference>
<dbReference type="Gene3D" id="3.40.50.150">
    <property type="entry name" value="Vaccinia Virus protein VP39"/>
    <property type="match status" value="1"/>
</dbReference>
<keyword evidence="2" id="KW-0808">Transferase</keyword>
<protein>
    <recommendedName>
        <fullName evidence="10">O-methyltransferase domain-containing protein</fullName>
    </recommendedName>
</protein>
<dbReference type="InterPro" id="IPR036388">
    <property type="entry name" value="WH-like_DNA-bd_sf"/>
</dbReference>
<dbReference type="Proteomes" id="UP000008810">
    <property type="component" value="Chromosome 4"/>
</dbReference>
<dbReference type="PANTHER" id="PTHR11746">
    <property type="entry name" value="O-METHYLTRANSFERASE"/>
    <property type="match status" value="1"/>
</dbReference>
<dbReference type="Gramene" id="PNT63684">
    <property type="protein sequence ID" value="PNT63684"/>
    <property type="gene ID" value="BRADI_4g20020v3"/>
</dbReference>
<proteinExistence type="predicted"/>
<keyword evidence="3" id="KW-0949">S-adenosyl-L-methionine</keyword>
<evidence type="ECO:0000259" key="5">
    <source>
        <dbReference type="Pfam" id="PF00891"/>
    </source>
</evidence>
<dbReference type="InterPro" id="IPR012967">
    <property type="entry name" value="COMT_dimerisation"/>
</dbReference>
<evidence type="ECO:0000313" key="7">
    <source>
        <dbReference type="EMBL" id="PNT63684.1"/>
    </source>
</evidence>
<accession>I1ILX9</accession>
<sequence>MAQTTQTTKELESGAELLQAQADLWRHSLGFYTSMALQCAVKLGVPSAIRRSHGATASLPDILDDLSVPPSKLPFLRRVMRLLVTSGVFTSHADETDPSVVYYGLTPVSRLLVDGTVPGSEAVGGRTSQASFVLACTARLNIDAAQGLVGWLQQKPEEEETKPLFSPFAWAHDGASLFERGRVDPEFNGVLNEGMAANSRLGILTVLRECRPLFENLQSLTDCGGGDGATARAITRTFPHVKCTVLDLPHVIAAATVPSDDGIQYVAGDMFESIPPSQAILVKYVLHDWSDEQCVKVLARCREAIPCREAGGKVIVVEVVLGASSPCCAGPMHEAELLMDMAMMCMTTGHEREEHEWRSIFVAAGFSDYKINKALGVQCVIEVYP</sequence>
<dbReference type="PROSITE" id="PS51683">
    <property type="entry name" value="SAM_OMT_II"/>
    <property type="match status" value="1"/>
</dbReference>
<dbReference type="GO" id="GO:0046983">
    <property type="term" value="F:protein dimerization activity"/>
    <property type="evidence" value="ECO:0007669"/>
    <property type="project" value="InterPro"/>
</dbReference>
<organism evidence="8">
    <name type="scientific">Brachypodium distachyon</name>
    <name type="common">Purple false brome</name>
    <name type="synonym">Trachynia distachya</name>
    <dbReference type="NCBI Taxonomy" id="15368"/>
    <lineage>
        <taxon>Eukaryota</taxon>
        <taxon>Viridiplantae</taxon>
        <taxon>Streptophyta</taxon>
        <taxon>Embryophyta</taxon>
        <taxon>Tracheophyta</taxon>
        <taxon>Spermatophyta</taxon>
        <taxon>Magnoliopsida</taxon>
        <taxon>Liliopsida</taxon>
        <taxon>Poales</taxon>
        <taxon>Poaceae</taxon>
        <taxon>BOP clade</taxon>
        <taxon>Pooideae</taxon>
        <taxon>Stipodae</taxon>
        <taxon>Brachypodieae</taxon>
        <taxon>Brachypodium</taxon>
    </lineage>
</organism>
<dbReference type="InterPro" id="IPR016461">
    <property type="entry name" value="COMT-like"/>
</dbReference>
<dbReference type="GO" id="GO:0032259">
    <property type="term" value="P:methylation"/>
    <property type="evidence" value="ECO:0000318"/>
    <property type="project" value="GO_Central"/>
</dbReference>
<dbReference type="InParanoid" id="I1ILX9"/>
<dbReference type="Pfam" id="PF00891">
    <property type="entry name" value="Methyltransf_2"/>
    <property type="match status" value="1"/>
</dbReference>
<dbReference type="FunFam" id="3.40.50.150:FF:000057">
    <property type="entry name" value="O-methyltransferase ZRP4"/>
    <property type="match status" value="1"/>
</dbReference>
<evidence type="ECO:0000259" key="6">
    <source>
        <dbReference type="Pfam" id="PF08100"/>
    </source>
</evidence>
<dbReference type="InterPro" id="IPR001077">
    <property type="entry name" value="COMT_C"/>
</dbReference>
<dbReference type="OMA" id="FHIMEDE"/>
<dbReference type="EMBL" id="CM000883">
    <property type="protein sequence ID" value="PNT63684.1"/>
    <property type="molecule type" value="Genomic_DNA"/>
</dbReference>
<dbReference type="AlphaFoldDB" id="I1ILX9"/>
<dbReference type="InterPro" id="IPR029063">
    <property type="entry name" value="SAM-dependent_MTases_sf"/>
</dbReference>
<dbReference type="HOGENOM" id="CLU_005533_7_0_1"/>
<evidence type="ECO:0000313" key="8">
    <source>
        <dbReference type="EnsemblPlants" id="PNT63684"/>
    </source>
</evidence>
<name>I1ILX9_BRADI</name>
<evidence type="ECO:0000256" key="3">
    <source>
        <dbReference type="ARBA" id="ARBA00022691"/>
    </source>
</evidence>
<keyword evidence="9" id="KW-1185">Reference proteome</keyword>
<reference evidence="7" key="2">
    <citation type="submission" date="2017-06" db="EMBL/GenBank/DDBJ databases">
        <title>WGS assembly of Brachypodium distachyon.</title>
        <authorList>
            <consortium name="The International Brachypodium Initiative"/>
            <person name="Lucas S."/>
            <person name="Harmon-Smith M."/>
            <person name="Lail K."/>
            <person name="Tice H."/>
            <person name="Grimwood J."/>
            <person name="Bruce D."/>
            <person name="Barry K."/>
            <person name="Shu S."/>
            <person name="Lindquist E."/>
            <person name="Wang M."/>
            <person name="Pitluck S."/>
            <person name="Vogel J.P."/>
            <person name="Garvin D.F."/>
            <person name="Mockler T.C."/>
            <person name="Schmutz J."/>
            <person name="Rokhsar D."/>
            <person name="Bevan M.W."/>
        </authorList>
    </citation>
    <scope>NUCLEOTIDE SEQUENCE</scope>
    <source>
        <strain evidence="7">Bd21</strain>
    </source>
</reference>
<feature type="domain" description="O-methyltransferase dimerisation" evidence="6">
    <location>
        <begin position="25"/>
        <end position="113"/>
    </location>
</feature>
<evidence type="ECO:0000256" key="4">
    <source>
        <dbReference type="PIRSR" id="PIRSR005739-1"/>
    </source>
</evidence>
<dbReference type="GO" id="GO:0008757">
    <property type="term" value="F:S-adenosylmethionine-dependent methyltransferase activity"/>
    <property type="evidence" value="ECO:0000318"/>
    <property type="project" value="GO_Central"/>
</dbReference>